<gene>
    <name evidence="2" type="ORF">CEXT_519611</name>
</gene>
<feature type="transmembrane region" description="Helical" evidence="1">
    <location>
        <begin position="101"/>
        <end position="121"/>
    </location>
</feature>
<accession>A0AAV4TPC1</accession>
<reference evidence="2 3" key="1">
    <citation type="submission" date="2021-06" db="EMBL/GenBank/DDBJ databases">
        <title>Caerostris extrusa draft genome.</title>
        <authorList>
            <person name="Kono N."/>
            <person name="Arakawa K."/>
        </authorList>
    </citation>
    <scope>NUCLEOTIDE SEQUENCE [LARGE SCALE GENOMIC DNA]</scope>
</reference>
<feature type="transmembrane region" description="Helical" evidence="1">
    <location>
        <begin position="127"/>
        <end position="147"/>
    </location>
</feature>
<organism evidence="2 3">
    <name type="scientific">Caerostris extrusa</name>
    <name type="common">Bark spider</name>
    <name type="synonym">Caerostris bankana</name>
    <dbReference type="NCBI Taxonomy" id="172846"/>
    <lineage>
        <taxon>Eukaryota</taxon>
        <taxon>Metazoa</taxon>
        <taxon>Ecdysozoa</taxon>
        <taxon>Arthropoda</taxon>
        <taxon>Chelicerata</taxon>
        <taxon>Arachnida</taxon>
        <taxon>Araneae</taxon>
        <taxon>Araneomorphae</taxon>
        <taxon>Entelegynae</taxon>
        <taxon>Araneoidea</taxon>
        <taxon>Araneidae</taxon>
        <taxon>Caerostris</taxon>
    </lineage>
</organism>
<dbReference type="Proteomes" id="UP001054945">
    <property type="component" value="Unassembled WGS sequence"/>
</dbReference>
<evidence type="ECO:0000313" key="3">
    <source>
        <dbReference type="Proteomes" id="UP001054945"/>
    </source>
</evidence>
<keyword evidence="1" id="KW-1133">Transmembrane helix</keyword>
<evidence type="ECO:0000313" key="2">
    <source>
        <dbReference type="EMBL" id="GIY47276.1"/>
    </source>
</evidence>
<dbReference type="EMBL" id="BPLR01011558">
    <property type="protein sequence ID" value="GIY47276.1"/>
    <property type="molecule type" value="Genomic_DNA"/>
</dbReference>
<protein>
    <submittedName>
        <fullName evidence="2">Uncharacterized protein</fullName>
    </submittedName>
</protein>
<sequence length="162" mass="18866">MCKLDAQFGLNTMEIHLIKEFLYMSVKTRYLAVDGLDVLVSSYDPPDHEVYLLLNFYLWGVMKAIVYETPADSETDLVARIEIAVVMNRETFSIFEMSNKFSIFFCTMSLFCFFLSLYGLRATFGTLFSYVILIPIIVFDLLCKLYVELRNTLHVDLFFVIH</sequence>
<keyword evidence="1" id="KW-0812">Transmembrane</keyword>
<name>A0AAV4TPC1_CAEEX</name>
<dbReference type="AlphaFoldDB" id="A0AAV4TPC1"/>
<keyword evidence="3" id="KW-1185">Reference proteome</keyword>
<comment type="caution">
    <text evidence="2">The sequence shown here is derived from an EMBL/GenBank/DDBJ whole genome shotgun (WGS) entry which is preliminary data.</text>
</comment>
<evidence type="ECO:0000256" key="1">
    <source>
        <dbReference type="SAM" id="Phobius"/>
    </source>
</evidence>
<proteinExistence type="predicted"/>
<keyword evidence="1" id="KW-0472">Membrane</keyword>